<evidence type="ECO:0000256" key="6">
    <source>
        <dbReference type="ARBA" id="ARBA00034078"/>
    </source>
</evidence>
<dbReference type="GO" id="GO:0050583">
    <property type="term" value="F:hydrogen dehydrogenase (NADP+) activity"/>
    <property type="evidence" value="ECO:0007669"/>
    <property type="project" value="UniProtKB-EC"/>
</dbReference>
<dbReference type="InterPro" id="IPR002023">
    <property type="entry name" value="NuoE-like"/>
</dbReference>
<dbReference type="CDD" id="cd03064">
    <property type="entry name" value="TRX_Fd_NuoE"/>
    <property type="match status" value="1"/>
</dbReference>
<dbReference type="Pfam" id="PF01257">
    <property type="entry name" value="2Fe-2S_thioredx"/>
    <property type="match status" value="1"/>
</dbReference>
<name>A0A0R3K1K8_CALMK</name>
<dbReference type="Gene3D" id="1.10.10.1590">
    <property type="entry name" value="NADH-quinone oxidoreductase subunit E"/>
    <property type="match status" value="1"/>
</dbReference>
<feature type="binding site" evidence="7">
    <location>
        <position position="82"/>
    </location>
    <ligand>
        <name>[2Fe-2S] cluster</name>
        <dbReference type="ChEBI" id="CHEBI:190135"/>
    </ligand>
</feature>
<dbReference type="InterPro" id="IPR042128">
    <property type="entry name" value="NuoE_dom"/>
</dbReference>
<organism evidence="8 9">
    <name type="scientific">Caloramator mitchellensis</name>
    <dbReference type="NCBI Taxonomy" id="908809"/>
    <lineage>
        <taxon>Bacteria</taxon>
        <taxon>Bacillati</taxon>
        <taxon>Bacillota</taxon>
        <taxon>Clostridia</taxon>
        <taxon>Eubacteriales</taxon>
        <taxon>Clostridiaceae</taxon>
        <taxon>Caloramator</taxon>
    </lineage>
</organism>
<comment type="cofactor">
    <cofactor evidence="7">
        <name>[2Fe-2S] cluster</name>
        <dbReference type="ChEBI" id="CHEBI:190135"/>
    </cofactor>
    <text evidence="7">Binds 1 [2Fe-2S] cluster.</text>
</comment>
<dbReference type="InterPro" id="IPR036249">
    <property type="entry name" value="Thioredoxin-like_sf"/>
</dbReference>
<keyword evidence="9" id="KW-1185">Reference proteome</keyword>
<reference evidence="8 9" key="1">
    <citation type="submission" date="2015-09" db="EMBL/GenBank/DDBJ databases">
        <title>Draft genome sequence of a Caloramator mitchellensis, a moderate thermophile from the Great Artesian Basin of Australia.</title>
        <authorList>
            <person name="Patel B.K."/>
        </authorList>
    </citation>
    <scope>NUCLEOTIDE SEQUENCE [LARGE SCALE GENOMIC DNA]</scope>
    <source>
        <strain evidence="8 9">VF08</strain>
    </source>
</reference>
<evidence type="ECO:0000256" key="7">
    <source>
        <dbReference type="PIRSR" id="PIRSR000216-1"/>
    </source>
</evidence>
<feature type="binding site" evidence="7">
    <location>
        <position position="87"/>
    </location>
    <ligand>
        <name>[2Fe-2S] cluster</name>
        <dbReference type="ChEBI" id="CHEBI:190135"/>
    </ligand>
</feature>
<feature type="binding site" evidence="7">
    <location>
        <position position="123"/>
    </location>
    <ligand>
        <name>[2Fe-2S] cluster</name>
        <dbReference type="ChEBI" id="CHEBI:190135"/>
    </ligand>
</feature>
<dbReference type="GO" id="GO:0046872">
    <property type="term" value="F:metal ion binding"/>
    <property type="evidence" value="ECO:0007669"/>
    <property type="project" value="UniProtKB-KW"/>
</dbReference>
<evidence type="ECO:0000313" key="9">
    <source>
        <dbReference type="Proteomes" id="UP000052015"/>
    </source>
</evidence>
<dbReference type="STRING" id="908809.ABG79_00744"/>
<keyword evidence="2 7" id="KW-0001">2Fe-2S</keyword>
<dbReference type="PANTHER" id="PTHR43342">
    <property type="entry name" value="NADH-QUINONE OXIDOREDUCTASE, E SUBUNIT"/>
    <property type="match status" value="1"/>
</dbReference>
<dbReference type="PIRSF" id="PIRSF000216">
    <property type="entry name" value="NADH_DH_24kDa"/>
    <property type="match status" value="1"/>
</dbReference>
<dbReference type="EC" id="1.12.1.3" evidence="8"/>
<dbReference type="InterPro" id="IPR041921">
    <property type="entry name" value="NuoE_N"/>
</dbReference>
<dbReference type="AlphaFoldDB" id="A0A0R3K1K8"/>
<dbReference type="PANTHER" id="PTHR43342:SF1">
    <property type="entry name" value="BIFURCATING [FEFE] HYDROGENASE GAMMA SUBUNIT"/>
    <property type="match status" value="1"/>
</dbReference>
<evidence type="ECO:0000313" key="8">
    <source>
        <dbReference type="EMBL" id="KRQ87406.1"/>
    </source>
</evidence>
<dbReference type="OrthoDB" id="9807941at2"/>
<evidence type="ECO:0000256" key="4">
    <source>
        <dbReference type="ARBA" id="ARBA00023004"/>
    </source>
</evidence>
<gene>
    <name evidence="8" type="primary">hndA_3</name>
    <name evidence="8" type="ORF">ABG79_00744</name>
</gene>
<feature type="binding site" evidence="7">
    <location>
        <position position="127"/>
    </location>
    <ligand>
        <name>[2Fe-2S] cluster</name>
        <dbReference type="ChEBI" id="CHEBI:190135"/>
    </ligand>
</feature>
<dbReference type="Proteomes" id="UP000052015">
    <property type="component" value="Unassembled WGS sequence"/>
</dbReference>
<evidence type="ECO:0000256" key="3">
    <source>
        <dbReference type="ARBA" id="ARBA00022723"/>
    </source>
</evidence>
<dbReference type="EMBL" id="LKHP01000003">
    <property type="protein sequence ID" value="KRQ87406.1"/>
    <property type="molecule type" value="Genomic_DNA"/>
</dbReference>
<evidence type="ECO:0000256" key="1">
    <source>
        <dbReference type="ARBA" id="ARBA00010643"/>
    </source>
</evidence>
<comment type="cofactor">
    <cofactor evidence="6">
        <name>[2Fe-2S] cluster</name>
        <dbReference type="ChEBI" id="CHEBI:190135"/>
    </cofactor>
</comment>
<dbReference type="GO" id="GO:0051537">
    <property type="term" value="F:2 iron, 2 sulfur cluster binding"/>
    <property type="evidence" value="ECO:0007669"/>
    <property type="project" value="UniProtKB-KW"/>
</dbReference>
<protein>
    <submittedName>
        <fullName evidence="8">NADP-reducing hydrogenase subunit HndA</fullName>
        <ecNumber evidence="8">1.12.1.3</ecNumber>
    </submittedName>
</protein>
<comment type="similarity">
    <text evidence="1">Belongs to the complex I 24 kDa subunit family.</text>
</comment>
<proteinExistence type="inferred from homology"/>
<dbReference type="InterPro" id="IPR028431">
    <property type="entry name" value="NADP_DH_HndA-like"/>
</dbReference>
<dbReference type="RefSeq" id="WP_057977248.1">
    <property type="nucleotide sequence ID" value="NZ_LKHP01000003.1"/>
</dbReference>
<dbReference type="SUPFAM" id="SSF52833">
    <property type="entry name" value="Thioredoxin-like"/>
    <property type="match status" value="1"/>
</dbReference>
<keyword evidence="5 7" id="KW-0411">Iron-sulfur</keyword>
<keyword evidence="4 7" id="KW-0408">Iron</keyword>
<dbReference type="Gene3D" id="3.40.30.10">
    <property type="entry name" value="Glutaredoxin"/>
    <property type="match status" value="1"/>
</dbReference>
<accession>A0A0R3K1K8</accession>
<evidence type="ECO:0000256" key="5">
    <source>
        <dbReference type="ARBA" id="ARBA00023014"/>
    </source>
</evidence>
<keyword evidence="3 7" id="KW-0479">Metal-binding</keyword>
<sequence>MVNQEIKEKIMGIIEKYQREKEKLVMILLEVQKLTDRNYIDMEWAKLIAEELKIPYTKVYDVITFYSMFSIKPRGKYVIEICKSAPCHVNKSKDVVKEFEEILNIKMGETTPDNLFTLQYTSCIGACDVAPAIKIGEKVYGNLNKEKIQQIVMDYRNNSI</sequence>
<evidence type="ECO:0000256" key="2">
    <source>
        <dbReference type="ARBA" id="ARBA00022714"/>
    </source>
</evidence>
<comment type="caution">
    <text evidence="8">The sequence shown here is derived from an EMBL/GenBank/DDBJ whole genome shotgun (WGS) entry which is preliminary data.</text>
</comment>
<keyword evidence="8" id="KW-0560">Oxidoreductase</keyword>